<dbReference type="Proteomes" id="UP001500021">
    <property type="component" value="Unassembled WGS sequence"/>
</dbReference>
<dbReference type="PROSITE" id="PS51819">
    <property type="entry name" value="VOC"/>
    <property type="match status" value="1"/>
</dbReference>
<protein>
    <submittedName>
        <fullName evidence="2">VOC family protein</fullName>
    </submittedName>
</protein>
<reference evidence="2 3" key="1">
    <citation type="journal article" date="2019" name="Int. J. Syst. Evol. Microbiol.">
        <title>The Global Catalogue of Microorganisms (GCM) 10K type strain sequencing project: providing services to taxonomists for standard genome sequencing and annotation.</title>
        <authorList>
            <consortium name="The Broad Institute Genomics Platform"/>
            <consortium name="The Broad Institute Genome Sequencing Center for Infectious Disease"/>
            <person name="Wu L."/>
            <person name="Ma J."/>
        </authorList>
    </citation>
    <scope>NUCLEOTIDE SEQUENCE [LARGE SCALE GENOMIC DNA]</scope>
    <source>
        <strain evidence="2 3">JCM 15608</strain>
    </source>
</reference>
<dbReference type="PANTHER" id="PTHR33993:SF1">
    <property type="entry name" value="GLYOXALASE FAMILY PROTEIN"/>
    <property type="match status" value="1"/>
</dbReference>
<accession>A0ABN1L8E5</accession>
<dbReference type="InterPro" id="IPR037523">
    <property type="entry name" value="VOC_core"/>
</dbReference>
<dbReference type="RefSeq" id="WP_215979451.1">
    <property type="nucleotide sequence ID" value="NZ_BAAAFA010000008.1"/>
</dbReference>
<proteinExistence type="predicted"/>
<dbReference type="Pfam" id="PF00903">
    <property type="entry name" value="Glyoxalase"/>
    <property type="match status" value="1"/>
</dbReference>
<organism evidence="2 3">
    <name type="scientific">Colwellia asteriadis</name>
    <dbReference type="NCBI Taxonomy" id="517723"/>
    <lineage>
        <taxon>Bacteria</taxon>
        <taxon>Pseudomonadati</taxon>
        <taxon>Pseudomonadota</taxon>
        <taxon>Gammaproteobacteria</taxon>
        <taxon>Alteromonadales</taxon>
        <taxon>Colwelliaceae</taxon>
        <taxon>Colwellia</taxon>
    </lineage>
</organism>
<evidence type="ECO:0000313" key="3">
    <source>
        <dbReference type="Proteomes" id="UP001500021"/>
    </source>
</evidence>
<dbReference type="PANTHER" id="PTHR33993">
    <property type="entry name" value="GLYOXALASE-RELATED"/>
    <property type="match status" value="1"/>
</dbReference>
<sequence length="116" mass="12620">MSDHINYIEFPATNISATKAFFTQAFGWTFEDYGPDYTAFNNQGFDGGFFKSELCSSIATGGALIVLLSDDLERSQANVIAAGGVISQEIFSFPGGQRFHFIEPSGNELAVWSKTS</sequence>
<dbReference type="EMBL" id="BAAAFA010000008">
    <property type="protein sequence ID" value="GAA0819587.1"/>
    <property type="molecule type" value="Genomic_DNA"/>
</dbReference>
<evidence type="ECO:0000259" key="1">
    <source>
        <dbReference type="PROSITE" id="PS51819"/>
    </source>
</evidence>
<evidence type="ECO:0000313" key="2">
    <source>
        <dbReference type="EMBL" id="GAA0819587.1"/>
    </source>
</evidence>
<dbReference type="InterPro" id="IPR052164">
    <property type="entry name" value="Anthracycline_SecMetBiosynth"/>
</dbReference>
<dbReference type="CDD" id="cd07247">
    <property type="entry name" value="SgaA_N_like"/>
    <property type="match status" value="1"/>
</dbReference>
<feature type="domain" description="VOC" evidence="1">
    <location>
        <begin position="4"/>
        <end position="114"/>
    </location>
</feature>
<dbReference type="InterPro" id="IPR004360">
    <property type="entry name" value="Glyas_Fos-R_dOase_dom"/>
</dbReference>
<name>A0ABN1L8E5_9GAMM</name>
<gene>
    <name evidence="2" type="ORF">GCM10009111_23820</name>
</gene>
<comment type="caution">
    <text evidence="2">The sequence shown here is derived from an EMBL/GenBank/DDBJ whole genome shotgun (WGS) entry which is preliminary data.</text>
</comment>
<keyword evidence="3" id="KW-1185">Reference proteome</keyword>